<sequence>MAPLPPARWLAALALLEVRRTLGFMTAPGDEVVTKDVTGYRLMAWAWLSLLVAYLVVSLVYGVFRFVNNRRVKPTAKFVGPTAGILSPLSGELPVPHVAARAGTVAGLQRGRAVGVRLRDPC</sequence>
<keyword evidence="4" id="KW-1185">Reference proteome</keyword>
<evidence type="ECO:0000256" key="2">
    <source>
        <dbReference type="SAM" id="SignalP"/>
    </source>
</evidence>
<feature type="transmembrane region" description="Helical" evidence="1">
    <location>
        <begin position="44"/>
        <end position="64"/>
    </location>
</feature>
<protein>
    <submittedName>
        <fullName evidence="3">Uncharacterized protein</fullName>
    </submittedName>
</protein>
<reference evidence="3" key="1">
    <citation type="submission" date="2023-10" db="EMBL/GenBank/DDBJ databases">
        <authorList>
            <person name="Chen Y."/>
            <person name="Shah S."/>
            <person name="Dougan E. K."/>
            <person name="Thang M."/>
            <person name="Chan C."/>
        </authorList>
    </citation>
    <scope>NUCLEOTIDE SEQUENCE [LARGE SCALE GENOMIC DNA]</scope>
</reference>
<organism evidence="3 4">
    <name type="scientific">Prorocentrum cordatum</name>
    <dbReference type="NCBI Taxonomy" id="2364126"/>
    <lineage>
        <taxon>Eukaryota</taxon>
        <taxon>Sar</taxon>
        <taxon>Alveolata</taxon>
        <taxon>Dinophyceae</taxon>
        <taxon>Prorocentrales</taxon>
        <taxon>Prorocentraceae</taxon>
        <taxon>Prorocentrum</taxon>
    </lineage>
</organism>
<dbReference type="EMBL" id="CAUYUJ010018298">
    <property type="protein sequence ID" value="CAK0882474.1"/>
    <property type="molecule type" value="Genomic_DNA"/>
</dbReference>
<comment type="caution">
    <text evidence="3">The sequence shown here is derived from an EMBL/GenBank/DDBJ whole genome shotgun (WGS) entry which is preliminary data.</text>
</comment>
<keyword evidence="1" id="KW-0812">Transmembrane</keyword>
<evidence type="ECO:0000313" key="4">
    <source>
        <dbReference type="Proteomes" id="UP001189429"/>
    </source>
</evidence>
<keyword evidence="1" id="KW-1133">Transmembrane helix</keyword>
<dbReference type="Proteomes" id="UP001189429">
    <property type="component" value="Unassembled WGS sequence"/>
</dbReference>
<evidence type="ECO:0000256" key="1">
    <source>
        <dbReference type="SAM" id="Phobius"/>
    </source>
</evidence>
<gene>
    <name evidence="3" type="ORF">PCOR1329_LOCUS64981</name>
</gene>
<keyword evidence="2" id="KW-0732">Signal</keyword>
<feature type="chain" id="PRO_5046771581" evidence="2">
    <location>
        <begin position="24"/>
        <end position="122"/>
    </location>
</feature>
<proteinExistence type="predicted"/>
<keyword evidence="1" id="KW-0472">Membrane</keyword>
<name>A0ABN9WBF6_9DINO</name>
<feature type="signal peptide" evidence="2">
    <location>
        <begin position="1"/>
        <end position="23"/>
    </location>
</feature>
<accession>A0ABN9WBF6</accession>
<evidence type="ECO:0000313" key="3">
    <source>
        <dbReference type="EMBL" id="CAK0882474.1"/>
    </source>
</evidence>